<sequence>MSNAQLLRQHRPFLAFWFARVCTASGFQMLTVAIGWHIYELTGSVLDLGLVGLVEFLPRVLFMLHTGHVADRFDRRRVAALCQVLQAVVAGVLVFASATDSASRELIFLLAFALGAARAFEMPATQALLPNIVPAELFPRAVAASASAMQAATIVAPAMGGLLFAFGSLWVYAPTAVLYLGACVLMLSLTSNQRQSPKEPASLDSLLAGIRFIRSRPDILGAISLDLFAVLLGGATALLPVFAKDILLTGPWGLGLLRSAPAVGALLMSFWLARFPIERNVGRIMFTSVGVFGVATIAFGLSTSFWFSLAVLAVLGAADMISMVIRGAFVQLHTPDEMRGRVSAVNGLFIGASNQLGEFESGVTAAWFGTVPAVVMGGVGTLLVTGLWMKLFPSLAKRDRLH</sequence>
<proteinExistence type="predicted"/>
<feature type="transmembrane region" description="Helical" evidence="7">
    <location>
        <begin position="365"/>
        <end position="388"/>
    </location>
</feature>
<dbReference type="CDD" id="cd06173">
    <property type="entry name" value="MFS_MefA_like"/>
    <property type="match status" value="1"/>
</dbReference>
<dbReference type="RefSeq" id="WP_215380374.1">
    <property type="nucleotide sequence ID" value="NZ_JAGTIS010000019.1"/>
</dbReference>
<evidence type="ECO:0000313" key="9">
    <source>
        <dbReference type="Proteomes" id="UP001519667"/>
    </source>
</evidence>
<feature type="transmembrane region" description="Helical" evidence="7">
    <location>
        <begin position="45"/>
        <end position="66"/>
    </location>
</feature>
<feature type="transmembrane region" description="Helical" evidence="7">
    <location>
        <begin position="255"/>
        <end position="273"/>
    </location>
</feature>
<evidence type="ECO:0000256" key="7">
    <source>
        <dbReference type="SAM" id="Phobius"/>
    </source>
</evidence>
<feature type="transmembrane region" description="Helical" evidence="7">
    <location>
        <begin position="12"/>
        <end position="39"/>
    </location>
</feature>
<feature type="transmembrane region" description="Helical" evidence="7">
    <location>
        <begin position="169"/>
        <end position="189"/>
    </location>
</feature>
<feature type="transmembrane region" description="Helical" evidence="7">
    <location>
        <begin position="219"/>
        <end position="243"/>
    </location>
</feature>
<protein>
    <submittedName>
        <fullName evidence="8">MFS transporter</fullName>
    </submittedName>
</protein>
<dbReference type="InterPro" id="IPR010290">
    <property type="entry name" value="TM_effector"/>
</dbReference>
<organism evidence="8 9">
    <name type="scientific">Metapseudomonas boanensis</name>
    <dbReference type="NCBI Taxonomy" id="2822138"/>
    <lineage>
        <taxon>Bacteria</taxon>
        <taxon>Pseudomonadati</taxon>
        <taxon>Pseudomonadota</taxon>
        <taxon>Gammaproteobacteria</taxon>
        <taxon>Pseudomonadales</taxon>
        <taxon>Pseudomonadaceae</taxon>
        <taxon>Metapseudomonas</taxon>
    </lineage>
</organism>
<feature type="transmembrane region" description="Helical" evidence="7">
    <location>
        <begin position="280"/>
        <end position="299"/>
    </location>
</feature>
<evidence type="ECO:0000256" key="6">
    <source>
        <dbReference type="ARBA" id="ARBA00023136"/>
    </source>
</evidence>
<accession>A0ABS5XMY2</accession>
<keyword evidence="4 7" id="KW-0812">Transmembrane</keyword>
<reference evidence="8 9" key="1">
    <citation type="submission" date="2021-04" db="EMBL/GenBank/DDBJ databases">
        <title>Pseudomonas boanensis sp. nov., a bacterium isolated from river water used for household purposes in Boane District, Mozambique.</title>
        <authorList>
            <person name="Nicklasson M."/>
            <person name="Martin-Rodriguez A.J."/>
            <person name="Thorell K."/>
            <person name="Neves L."/>
            <person name="Mussagy A."/>
            <person name="Rydberg H.A."/>
            <person name="Hernroth B."/>
            <person name="Svensson-Stadler L."/>
            <person name="Sjoling A."/>
        </authorList>
    </citation>
    <scope>NUCLEOTIDE SEQUENCE [LARGE SCALE GENOMIC DNA]</scope>
    <source>
        <strain evidence="8 9">DB1</strain>
    </source>
</reference>
<dbReference type="EMBL" id="JAGTIS010000019">
    <property type="protein sequence ID" value="MBT8769053.1"/>
    <property type="molecule type" value="Genomic_DNA"/>
</dbReference>
<gene>
    <name evidence="8" type="ORF">J7302_23370</name>
</gene>
<feature type="transmembrane region" description="Helical" evidence="7">
    <location>
        <begin position="78"/>
        <end position="96"/>
    </location>
</feature>
<keyword evidence="5 7" id="KW-1133">Transmembrane helix</keyword>
<evidence type="ECO:0000256" key="5">
    <source>
        <dbReference type="ARBA" id="ARBA00022989"/>
    </source>
</evidence>
<keyword evidence="3" id="KW-1003">Cell membrane</keyword>
<evidence type="ECO:0000256" key="2">
    <source>
        <dbReference type="ARBA" id="ARBA00022448"/>
    </source>
</evidence>
<dbReference type="InterPro" id="IPR036259">
    <property type="entry name" value="MFS_trans_sf"/>
</dbReference>
<keyword evidence="9" id="KW-1185">Reference proteome</keyword>
<evidence type="ECO:0000256" key="4">
    <source>
        <dbReference type="ARBA" id="ARBA00022692"/>
    </source>
</evidence>
<evidence type="ECO:0000256" key="1">
    <source>
        <dbReference type="ARBA" id="ARBA00004651"/>
    </source>
</evidence>
<comment type="caution">
    <text evidence="8">The sequence shown here is derived from an EMBL/GenBank/DDBJ whole genome shotgun (WGS) entry which is preliminary data.</text>
</comment>
<keyword evidence="6 7" id="KW-0472">Membrane</keyword>
<comment type="subcellular location">
    <subcellularLocation>
        <location evidence="1">Cell membrane</location>
        <topology evidence="1">Multi-pass membrane protein</topology>
    </subcellularLocation>
</comment>
<dbReference type="PANTHER" id="PTHR23513">
    <property type="entry name" value="INTEGRAL MEMBRANE EFFLUX PROTEIN-RELATED"/>
    <property type="match status" value="1"/>
</dbReference>
<dbReference type="SUPFAM" id="SSF103473">
    <property type="entry name" value="MFS general substrate transporter"/>
    <property type="match status" value="1"/>
</dbReference>
<dbReference type="Proteomes" id="UP001519667">
    <property type="component" value="Unassembled WGS sequence"/>
</dbReference>
<evidence type="ECO:0000256" key="3">
    <source>
        <dbReference type="ARBA" id="ARBA00022475"/>
    </source>
</evidence>
<name>A0ABS5XMY2_9GAMM</name>
<dbReference type="Gene3D" id="1.20.1250.20">
    <property type="entry name" value="MFS general substrate transporter like domains"/>
    <property type="match status" value="1"/>
</dbReference>
<evidence type="ECO:0000313" key="8">
    <source>
        <dbReference type="EMBL" id="MBT8769053.1"/>
    </source>
</evidence>
<dbReference type="Pfam" id="PF05977">
    <property type="entry name" value="MFS_3"/>
    <property type="match status" value="1"/>
</dbReference>
<keyword evidence="2" id="KW-0813">Transport</keyword>
<dbReference type="PANTHER" id="PTHR23513:SF9">
    <property type="entry name" value="ENTEROBACTIN EXPORTER ENTS"/>
    <property type="match status" value="1"/>
</dbReference>